<reference evidence="7" key="1">
    <citation type="submission" date="2022-05" db="EMBL/GenBank/DDBJ databases">
        <title>Expanded diversity of anoxic marine methylotrophy in a Black Sea sulfate reducing microorganism.</title>
        <authorList>
            <person name="Fischer P.Q."/>
            <person name="Stams A.J.M."/>
            <person name="Villanueva L."/>
            <person name="Sousa D.Z."/>
        </authorList>
    </citation>
    <scope>NUCLEOTIDE SEQUENCE</scope>
    <source>
        <strain evidence="7">P130</strain>
    </source>
</reference>
<dbReference type="PANTHER" id="PTHR43133:SF51">
    <property type="entry name" value="RNA POLYMERASE SIGMA FACTOR"/>
    <property type="match status" value="1"/>
</dbReference>
<dbReference type="Gene3D" id="1.10.1740.10">
    <property type="match status" value="1"/>
</dbReference>
<evidence type="ECO:0000259" key="5">
    <source>
        <dbReference type="Pfam" id="PF04542"/>
    </source>
</evidence>
<dbReference type="InterPro" id="IPR013325">
    <property type="entry name" value="RNA_pol_sigma_r2"/>
</dbReference>
<proteinExistence type="inferred from homology"/>
<comment type="caution">
    <text evidence="7">The sequence shown here is derived from an EMBL/GenBank/DDBJ whole genome shotgun (WGS) entry which is preliminary data.</text>
</comment>
<dbReference type="Gene3D" id="1.10.10.10">
    <property type="entry name" value="Winged helix-like DNA-binding domain superfamily/Winged helix DNA-binding domain"/>
    <property type="match status" value="1"/>
</dbReference>
<dbReference type="RefSeq" id="WP_302050213.1">
    <property type="nucleotide sequence ID" value="NZ_JAMJEV010000032.1"/>
</dbReference>
<feature type="domain" description="RNA polymerase sigma-70 region 2" evidence="5">
    <location>
        <begin position="21"/>
        <end position="86"/>
    </location>
</feature>
<dbReference type="SUPFAM" id="SSF88659">
    <property type="entry name" value="Sigma3 and sigma4 domains of RNA polymerase sigma factors"/>
    <property type="match status" value="1"/>
</dbReference>
<accession>A0ABT8QYW5</accession>
<sequence>MEAQTIVAAIRGDAEAFYELINFHKHQLYRIAFRYLKSEQDALEAIQEMTYRAYRSIHKLKDPKYFQTWIIRILINACNDELKRLRVQLPLTGEVIQYKLTALDDSTEPGGRADLQRLDILEALDRLDLRYRQVIELKYFEDLTIQQISVVLERPEGTIKTWLFQSYKLLKEYLQERGDSHV</sequence>
<dbReference type="InterPro" id="IPR039425">
    <property type="entry name" value="RNA_pol_sigma-70-like"/>
</dbReference>
<dbReference type="Proteomes" id="UP001176021">
    <property type="component" value="Unassembled WGS sequence"/>
</dbReference>
<evidence type="ECO:0000313" key="8">
    <source>
        <dbReference type="Proteomes" id="UP001176021"/>
    </source>
</evidence>
<dbReference type="InterPro" id="IPR014284">
    <property type="entry name" value="RNA_pol_sigma-70_dom"/>
</dbReference>
<dbReference type="Pfam" id="PF08281">
    <property type="entry name" value="Sigma70_r4_2"/>
    <property type="match status" value="1"/>
</dbReference>
<comment type="similarity">
    <text evidence="1">Belongs to the sigma-70 factor family. ECF subfamily.</text>
</comment>
<keyword evidence="4" id="KW-0804">Transcription</keyword>
<dbReference type="InterPro" id="IPR013249">
    <property type="entry name" value="RNA_pol_sigma70_r4_t2"/>
</dbReference>
<dbReference type="CDD" id="cd06171">
    <property type="entry name" value="Sigma70_r4"/>
    <property type="match status" value="1"/>
</dbReference>
<feature type="domain" description="RNA polymerase sigma factor 70 region 4 type 2" evidence="6">
    <location>
        <begin position="118"/>
        <end position="170"/>
    </location>
</feature>
<dbReference type="PANTHER" id="PTHR43133">
    <property type="entry name" value="RNA POLYMERASE ECF-TYPE SIGMA FACTO"/>
    <property type="match status" value="1"/>
</dbReference>
<dbReference type="InterPro" id="IPR013324">
    <property type="entry name" value="RNA_pol_sigma_r3/r4-like"/>
</dbReference>
<evidence type="ECO:0000256" key="4">
    <source>
        <dbReference type="ARBA" id="ARBA00023163"/>
    </source>
</evidence>
<keyword evidence="3" id="KW-0731">Sigma factor</keyword>
<keyword evidence="2" id="KW-0805">Transcription regulation</keyword>
<dbReference type="InterPro" id="IPR007627">
    <property type="entry name" value="RNA_pol_sigma70_r2"/>
</dbReference>
<dbReference type="Pfam" id="PF04542">
    <property type="entry name" value="Sigma70_r2"/>
    <property type="match status" value="1"/>
</dbReference>
<evidence type="ECO:0000256" key="1">
    <source>
        <dbReference type="ARBA" id="ARBA00010641"/>
    </source>
</evidence>
<keyword evidence="8" id="KW-1185">Reference proteome</keyword>
<evidence type="ECO:0000313" key="7">
    <source>
        <dbReference type="EMBL" id="MDO0825749.1"/>
    </source>
</evidence>
<gene>
    <name evidence="7" type="ORF">M8H41_23345</name>
</gene>
<name>A0ABT8QYW5_9FIRM</name>
<evidence type="ECO:0000256" key="3">
    <source>
        <dbReference type="ARBA" id="ARBA00023082"/>
    </source>
</evidence>
<dbReference type="NCBIfam" id="TIGR02937">
    <property type="entry name" value="sigma70-ECF"/>
    <property type="match status" value="1"/>
</dbReference>
<evidence type="ECO:0000259" key="6">
    <source>
        <dbReference type="Pfam" id="PF08281"/>
    </source>
</evidence>
<protein>
    <submittedName>
        <fullName evidence="7">Sigma-70 family RNA polymerase sigma factor</fullName>
    </submittedName>
</protein>
<dbReference type="SUPFAM" id="SSF88946">
    <property type="entry name" value="Sigma2 domain of RNA polymerase sigma factors"/>
    <property type="match status" value="1"/>
</dbReference>
<dbReference type="EMBL" id="JAMJEV010000032">
    <property type="protein sequence ID" value="MDO0825749.1"/>
    <property type="molecule type" value="Genomic_DNA"/>
</dbReference>
<dbReference type="InterPro" id="IPR036388">
    <property type="entry name" value="WH-like_DNA-bd_sf"/>
</dbReference>
<organism evidence="7 8">
    <name type="scientific">Desulfosporosinus nitroreducens</name>
    <dbReference type="NCBI Taxonomy" id="2018668"/>
    <lineage>
        <taxon>Bacteria</taxon>
        <taxon>Bacillati</taxon>
        <taxon>Bacillota</taxon>
        <taxon>Clostridia</taxon>
        <taxon>Eubacteriales</taxon>
        <taxon>Desulfitobacteriaceae</taxon>
        <taxon>Desulfosporosinus</taxon>
    </lineage>
</organism>
<evidence type="ECO:0000256" key="2">
    <source>
        <dbReference type="ARBA" id="ARBA00023015"/>
    </source>
</evidence>